<proteinExistence type="predicted"/>
<feature type="domain" description="DUF927" evidence="2">
    <location>
        <begin position="89"/>
        <end position="347"/>
    </location>
</feature>
<accession>A0A934TLQ4</accession>
<reference evidence="3" key="2">
    <citation type="journal article" date="2020" name="Microorganisms">
        <title>Osmotic Adaptation and Compatible Solute Biosynthesis of Phototrophic Bacteria as Revealed from Genome Analyses.</title>
        <authorList>
            <person name="Imhoff J.F."/>
            <person name="Rahn T."/>
            <person name="Kunzel S."/>
            <person name="Keller A."/>
            <person name="Neulinger S.C."/>
        </authorList>
    </citation>
    <scope>NUCLEOTIDE SEQUENCE</scope>
    <source>
        <strain evidence="3">LMG 28126</strain>
    </source>
</reference>
<name>A0A934TLQ4_9RHOB</name>
<dbReference type="EMBL" id="NHSD01000234">
    <property type="protein sequence ID" value="MBK5927333.1"/>
    <property type="molecule type" value="Genomic_DNA"/>
</dbReference>
<evidence type="ECO:0000313" key="3">
    <source>
        <dbReference type="EMBL" id="MBK5927333.1"/>
    </source>
</evidence>
<dbReference type="InterPro" id="IPR009270">
    <property type="entry name" value="DUF927"/>
</dbReference>
<feature type="region of interest" description="Disordered" evidence="1">
    <location>
        <begin position="1"/>
        <end position="32"/>
    </location>
</feature>
<evidence type="ECO:0000313" key="4">
    <source>
        <dbReference type="Proteomes" id="UP000706333"/>
    </source>
</evidence>
<feature type="compositionally biased region" description="Basic and acidic residues" evidence="1">
    <location>
        <begin position="17"/>
        <end position="26"/>
    </location>
</feature>
<reference evidence="3" key="1">
    <citation type="submission" date="2017-05" db="EMBL/GenBank/DDBJ databases">
        <authorList>
            <person name="Imhoff J.F."/>
            <person name="Rahn T."/>
            <person name="Kuenzel S."/>
            <person name="Neulinger S.C."/>
        </authorList>
    </citation>
    <scope>NUCLEOTIDE SEQUENCE</scope>
    <source>
        <strain evidence="3">LMG 28126</strain>
    </source>
</reference>
<dbReference type="Proteomes" id="UP000706333">
    <property type="component" value="Unassembled WGS sequence"/>
</dbReference>
<evidence type="ECO:0000256" key="1">
    <source>
        <dbReference type="SAM" id="MobiDB-lite"/>
    </source>
</evidence>
<gene>
    <name evidence="3" type="ORF">CCR87_08340</name>
</gene>
<comment type="caution">
    <text evidence="3">The sequence shown here is derived from an EMBL/GenBank/DDBJ whole genome shotgun (WGS) entry which is preliminary data.</text>
</comment>
<sequence length="641" mass="70459">MWITSFSPRNPGEEPSDCTHQRHESRAPFMKKPTVVPMPKAATQAKFLAEQPESLRDFYVAILAGLPSQFKVSRDGFTESRREVLRLGAFCSPFRVKSLVEAPRSRHWSRVVEILNPKGELVDCIVAEGNLTGKPRDAIAALSNRGLQVYDTDSIHAILSLVRNWPVPPEAHLTLIEQVGWVPERDAFILTSGRVITRKGAPSKYRFGDEPTAKEIGTLPQWRDQVAALAVGNLNLLFGISLGFSTALMEFTELDTSIFHFYAKTSRGKTRLLRTALTVWPRAGVREKTWAGTINGLEAEIAKSHGILLGLDELRGDATPDLPALIYRFANGSTKARGRKEGGAQERSTWRTGVISTGEHSFVEIVSKLGGMPTGGQGVRMLDIPATGAYGVFDALHGCETSDDLVVRLDGAIRKAWGAAGAAFVENLLEMGEDALQDALDADIRRHTLALQQHLEVSPGDDRTAEIRRVIQSFALVATAGEWATDWDLTGWVPGTASAAVRTIAARWLAGRGRLPFEQSENLKKVRAYLATNEQRFAALNAKGRVTPPDEERLGYQDEAFFYLLPPALTNLAHALDTQANKLLEAFAEGGFLEKGGESKSLQFRLPASVPGRPRAYRLRRAILDFEEDPQSPSDKPQGHE</sequence>
<organism evidence="3 4">
    <name type="scientific">Rhodobaculum claviforme</name>
    <dbReference type="NCBI Taxonomy" id="1549854"/>
    <lineage>
        <taxon>Bacteria</taxon>
        <taxon>Pseudomonadati</taxon>
        <taxon>Pseudomonadota</taxon>
        <taxon>Alphaproteobacteria</taxon>
        <taxon>Rhodobacterales</taxon>
        <taxon>Paracoccaceae</taxon>
        <taxon>Rhodobaculum</taxon>
    </lineage>
</organism>
<protein>
    <recommendedName>
        <fullName evidence="2">DUF927 domain-containing protein</fullName>
    </recommendedName>
</protein>
<keyword evidence="4" id="KW-1185">Reference proteome</keyword>
<dbReference type="AlphaFoldDB" id="A0A934TLQ4"/>
<dbReference type="Pfam" id="PF06048">
    <property type="entry name" value="DUF927"/>
    <property type="match status" value="1"/>
</dbReference>
<evidence type="ECO:0000259" key="2">
    <source>
        <dbReference type="Pfam" id="PF06048"/>
    </source>
</evidence>